<feature type="compositionally biased region" description="Acidic residues" evidence="4">
    <location>
        <begin position="35"/>
        <end position="50"/>
    </location>
</feature>
<proteinExistence type="predicted"/>
<sequence>MTSLRSARRSGPRRRYTVDAFEGIEELQSEKESGEEGLVNDDDELDQDDADSFHTGAGSPEPSDDDMSEIVELGAVEEVEDDLDSNAGERDLDSNAGERDLDDNISIAEEPHAGPPILTKLQKRKLKRSRPAEDVAYTRGVLDNAEIHNRMSKLRRRLHYFGPTKDDWETLLRTRTKWGLEACFPSRKPKKDDTGGFAFTAAYEREMVKAEANWRWYHKDGGKEAFVARLVVTGLTEDEAQEYLPQNTNGVRCVAMGGIEGQKLHRLQPGQFLPLAQPFEKVPPPGQQWQENLPNDYKTGYLLNLGAKIQSIDWAPSQFGSKHYLAVSVLPKRDPPRSAPAFSPQPDYKSSIQIWEFTADKTGHIAKAAPPRLCKVICMAVGDIKTLKWCPVPAKETAVMGFLAFISGDGAARVLGVGKPPPDDSTGYVLVEKCAFEVRPPNTVCSSLTWLSSTRIAVACANGCVGIWDIAESLRSSKNNPRPVLYGSLSTSYIMDISSGWPGFPHMLMTTSMNGFETLTDLSKPHPFGPSSTTLSARSRIGQPVILWHEFVKSAVSAEDNQIVRAYPLRRWFGTIGLTKCKSHVSCIAVSQCHPFILTGTVGGEVSGTNPIRRVADGGKSTLWSQTWFSHEWRRPTEEEAAASADDDNPSDIDDKAFIGKVGLARFVEGFKAEKITLQNVIGAPSSNARNGILYTTIYEEKTAVTAVAWNPNLQVAGWAAAGMADGLLRVEDIAG</sequence>
<keyword evidence="2" id="KW-0804">Transcription</keyword>
<comment type="subcellular location">
    <subcellularLocation>
        <location evidence="1">Nucleus</location>
    </subcellularLocation>
</comment>
<evidence type="ECO:0000256" key="1">
    <source>
        <dbReference type="ARBA" id="ARBA00004123"/>
    </source>
</evidence>
<dbReference type="GeneID" id="68294590"/>
<keyword evidence="6" id="KW-1185">Reference proteome</keyword>
<keyword evidence="3" id="KW-0539">Nucleus</keyword>
<evidence type="ECO:0000256" key="3">
    <source>
        <dbReference type="ARBA" id="ARBA00023242"/>
    </source>
</evidence>
<dbReference type="PANTHER" id="PTHR15052">
    <property type="entry name" value="RNA POLYMERASE III TRANSCRIPTION INITIATION FACTOR COMPLEX SUBUNIT"/>
    <property type="match status" value="1"/>
</dbReference>
<dbReference type="InterPro" id="IPR052416">
    <property type="entry name" value="GTF3C_component"/>
</dbReference>
<dbReference type="PANTHER" id="PTHR15052:SF2">
    <property type="entry name" value="GENERAL TRANSCRIPTION FACTOR 3C POLYPEPTIDE 2"/>
    <property type="match status" value="1"/>
</dbReference>
<evidence type="ECO:0000256" key="2">
    <source>
        <dbReference type="ARBA" id="ARBA00023163"/>
    </source>
</evidence>
<dbReference type="GO" id="GO:0006383">
    <property type="term" value="P:transcription by RNA polymerase III"/>
    <property type="evidence" value="ECO:0007669"/>
    <property type="project" value="TreeGrafter"/>
</dbReference>
<dbReference type="EMBL" id="BOLY01000006">
    <property type="protein sequence ID" value="GIZ45867.1"/>
    <property type="molecule type" value="Genomic_DNA"/>
</dbReference>
<dbReference type="RefSeq" id="XP_044660354.1">
    <property type="nucleotide sequence ID" value="XM_044804419.1"/>
</dbReference>
<protein>
    <recommendedName>
        <fullName evidence="7">Transcription factor tau subunit sfc6</fullName>
    </recommendedName>
</protein>
<organism evidence="5 6">
    <name type="scientific">Cercospora kikuchii</name>
    <dbReference type="NCBI Taxonomy" id="84275"/>
    <lineage>
        <taxon>Eukaryota</taxon>
        <taxon>Fungi</taxon>
        <taxon>Dikarya</taxon>
        <taxon>Ascomycota</taxon>
        <taxon>Pezizomycotina</taxon>
        <taxon>Dothideomycetes</taxon>
        <taxon>Dothideomycetidae</taxon>
        <taxon>Mycosphaerellales</taxon>
        <taxon>Mycosphaerellaceae</taxon>
        <taxon>Cercospora</taxon>
    </lineage>
</organism>
<dbReference type="GO" id="GO:0005634">
    <property type="term" value="C:nucleus"/>
    <property type="evidence" value="ECO:0007669"/>
    <property type="project" value="UniProtKB-SubCell"/>
</dbReference>
<comment type="caution">
    <text evidence="5">The sequence shown here is derived from an EMBL/GenBank/DDBJ whole genome shotgun (WGS) entry which is preliminary data.</text>
</comment>
<feature type="compositionally biased region" description="Acidic residues" evidence="4">
    <location>
        <begin position="62"/>
        <end position="84"/>
    </location>
</feature>
<evidence type="ECO:0000313" key="6">
    <source>
        <dbReference type="Proteomes" id="UP000825890"/>
    </source>
</evidence>
<dbReference type="SUPFAM" id="SSF50978">
    <property type="entry name" value="WD40 repeat-like"/>
    <property type="match status" value="1"/>
</dbReference>
<feature type="compositionally biased region" description="Basic residues" evidence="4">
    <location>
        <begin position="1"/>
        <end position="15"/>
    </location>
</feature>
<feature type="compositionally biased region" description="Basic and acidic residues" evidence="4">
    <location>
        <begin position="87"/>
        <end position="99"/>
    </location>
</feature>
<feature type="region of interest" description="Disordered" evidence="4">
    <location>
        <begin position="1"/>
        <end position="99"/>
    </location>
</feature>
<dbReference type="AlphaFoldDB" id="A0A9P3CMD1"/>
<feature type="region of interest" description="Disordered" evidence="4">
    <location>
        <begin position="106"/>
        <end position="125"/>
    </location>
</feature>
<dbReference type="OrthoDB" id="4703at2759"/>
<dbReference type="Proteomes" id="UP000825890">
    <property type="component" value="Unassembled WGS sequence"/>
</dbReference>
<gene>
    <name evidence="5" type="ORF">CKM354_000901500</name>
</gene>
<evidence type="ECO:0008006" key="7">
    <source>
        <dbReference type="Google" id="ProtNLM"/>
    </source>
</evidence>
<evidence type="ECO:0000256" key="4">
    <source>
        <dbReference type="SAM" id="MobiDB-lite"/>
    </source>
</evidence>
<dbReference type="Gene3D" id="2.130.10.10">
    <property type="entry name" value="YVTN repeat-like/Quinoprotein amine dehydrogenase"/>
    <property type="match status" value="1"/>
</dbReference>
<name>A0A9P3CMD1_9PEZI</name>
<reference evidence="5 6" key="1">
    <citation type="submission" date="2021-01" db="EMBL/GenBank/DDBJ databases">
        <title>Cercospora kikuchii MAFF 305040 whole genome shotgun sequence.</title>
        <authorList>
            <person name="Kashiwa T."/>
            <person name="Suzuki T."/>
        </authorList>
    </citation>
    <scope>NUCLEOTIDE SEQUENCE [LARGE SCALE GENOMIC DNA]</scope>
    <source>
        <strain evidence="5 6">MAFF 305040</strain>
    </source>
</reference>
<dbReference type="InterPro" id="IPR015943">
    <property type="entry name" value="WD40/YVTN_repeat-like_dom_sf"/>
</dbReference>
<evidence type="ECO:0000313" key="5">
    <source>
        <dbReference type="EMBL" id="GIZ45867.1"/>
    </source>
</evidence>
<dbReference type="InterPro" id="IPR036322">
    <property type="entry name" value="WD40_repeat_dom_sf"/>
</dbReference>
<accession>A0A9P3CMD1</accession>
<dbReference type="GO" id="GO:0000127">
    <property type="term" value="C:transcription factor TFIIIC complex"/>
    <property type="evidence" value="ECO:0007669"/>
    <property type="project" value="TreeGrafter"/>
</dbReference>